<feature type="region of interest" description="Disordered" evidence="1">
    <location>
        <begin position="1"/>
        <end position="43"/>
    </location>
</feature>
<evidence type="ECO:0000313" key="2">
    <source>
        <dbReference type="EMBL" id="CAF0833034.1"/>
    </source>
</evidence>
<dbReference type="PANTHER" id="PTHR22741">
    <property type="entry name" value="P140CAP/SNIP-RELATED"/>
    <property type="match status" value="1"/>
</dbReference>
<feature type="compositionally biased region" description="Polar residues" evidence="1">
    <location>
        <begin position="14"/>
        <end position="28"/>
    </location>
</feature>
<organism evidence="2 3">
    <name type="scientific">Rotaria sordida</name>
    <dbReference type="NCBI Taxonomy" id="392033"/>
    <lineage>
        <taxon>Eukaryota</taxon>
        <taxon>Metazoa</taxon>
        <taxon>Spiralia</taxon>
        <taxon>Gnathifera</taxon>
        <taxon>Rotifera</taxon>
        <taxon>Eurotatoria</taxon>
        <taxon>Bdelloidea</taxon>
        <taxon>Philodinida</taxon>
        <taxon>Philodinidae</taxon>
        <taxon>Rotaria</taxon>
    </lineage>
</organism>
<gene>
    <name evidence="2" type="ORF">JXQ802_LOCUS5790</name>
</gene>
<feature type="region of interest" description="Disordered" evidence="1">
    <location>
        <begin position="120"/>
        <end position="160"/>
    </location>
</feature>
<feature type="region of interest" description="Disordered" evidence="1">
    <location>
        <begin position="274"/>
        <end position="319"/>
    </location>
</feature>
<keyword evidence="3" id="KW-1185">Reference proteome</keyword>
<dbReference type="GO" id="GO:0005737">
    <property type="term" value="C:cytoplasm"/>
    <property type="evidence" value="ECO:0007669"/>
    <property type="project" value="TreeGrafter"/>
</dbReference>
<evidence type="ECO:0000313" key="3">
    <source>
        <dbReference type="Proteomes" id="UP000663870"/>
    </source>
</evidence>
<dbReference type="InterPro" id="IPR051825">
    <property type="entry name" value="SRCIN1"/>
</dbReference>
<protein>
    <submittedName>
        <fullName evidence="2">Uncharacterized protein</fullName>
    </submittedName>
</protein>
<accession>A0A813UZL1</accession>
<feature type="region of interest" description="Disordered" evidence="1">
    <location>
        <begin position="75"/>
        <end position="101"/>
    </location>
</feature>
<comment type="caution">
    <text evidence="2">The sequence shown here is derived from an EMBL/GenBank/DDBJ whole genome shotgun (WGS) entry which is preliminary data.</text>
</comment>
<proteinExistence type="predicted"/>
<dbReference type="PANTHER" id="PTHR22741:SF10">
    <property type="entry name" value="COILED-COIL DOMAIN-CONTAINING PROTEIN CG32809"/>
    <property type="match status" value="1"/>
</dbReference>
<reference evidence="2" key="1">
    <citation type="submission" date="2021-02" db="EMBL/GenBank/DDBJ databases">
        <authorList>
            <person name="Nowell W R."/>
        </authorList>
    </citation>
    <scope>NUCLEOTIDE SEQUENCE</scope>
</reference>
<dbReference type="EMBL" id="CAJNOL010000088">
    <property type="protein sequence ID" value="CAF0833034.1"/>
    <property type="molecule type" value="Genomic_DNA"/>
</dbReference>
<dbReference type="Proteomes" id="UP000663870">
    <property type="component" value="Unassembled WGS sequence"/>
</dbReference>
<evidence type="ECO:0000256" key="1">
    <source>
        <dbReference type="SAM" id="MobiDB-lite"/>
    </source>
</evidence>
<feature type="compositionally biased region" description="Low complexity" evidence="1">
    <location>
        <begin position="89"/>
        <end position="98"/>
    </location>
</feature>
<dbReference type="AlphaFoldDB" id="A0A813UZL1"/>
<sequence>MGLADSKTQKHLETSSVLTDSPINSTTINHRKNKSTTIENSQATKSCQNMKCIVSPKQTINSTTKHITPDYSDMERNNIYAETPPKPKPNSSSSILPPTLVNGTNHYMPILQQRRSANISNHNDNNIRNLNGTSSSSMSSFSTATCSSRSTTPSNSYRHDTTSIMTRSADASSSSSSSSCGLITQTKNGTHNIKSKSTYDIDTSTIDRSRIQTKDNLNNNSKCLNTITNGNFVPLQSVKEDECLEVDNDTNKIRSKNDDEQQRMLIDILKQKYSRQHVSSSSAVSTPMMPRTNSPHQRSSSTDPIEDELTTGTRNGFTRGQRIRSSLPFIIKPATNNSKSISLGLCFLICGDETKKVLLPSYISCLDTLKALFVR</sequence>
<feature type="compositionally biased region" description="Polar residues" evidence="1">
    <location>
        <begin position="291"/>
        <end position="303"/>
    </location>
</feature>
<feature type="compositionally biased region" description="Low complexity" evidence="1">
    <location>
        <begin position="120"/>
        <end position="154"/>
    </location>
</feature>
<name>A0A813UZL1_9BILA</name>